<dbReference type="SUPFAM" id="SSF56112">
    <property type="entry name" value="Protein kinase-like (PK-like)"/>
    <property type="match status" value="1"/>
</dbReference>
<dbReference type="InterPro" id="IPR011009">
    <property type="entry name" value="Kinase-like_dom_sf"/>
</dbReference>
<dbReference type="FunFam" id="1.10.510.10:FF:000571">
    <property type="entry name" value="Maternal embryonic leucine zipper kinase"/>
    <property type="match status" value="1"/>
</dbReference>
<dbReference type="InterPro" id="IPR017441">
    <property type="entry name" value="Protein_kinase_ATP_BS"/>
</dbReference>
<dbReference type="STRING" id="109895.A0A507DVH7"/>
<comment type="caution">
    <text evidence="12">The sequence shown here is derived from an EMBL/GenBank/DDBJ whole genome shotgun (WGS) entry which is preliminary data.</text>
</comment>
<dbReference type="EMBL" id="QEAQ01000096">
    <property type="protein sequence ID" value="TPX55769.1"/>
    <property type="molecule type" value="Genomic_DNA"/>
</dbReference>
<sequence>MTSKESEAPRWGKLFSLRPDLESVELRAEGEGDAGGQDPKKLSLGREGCDITVPLPGVSRQHCVIYKAQCWNNKLNRLEDCVFIEDNSSQGTYINGSKLTRSRRHQLRNGDQISLADELCYAFELALQLLPKTGRESGIHAKYDLGRTLGSGNFAEVKLATNRTTGQQVAVKIIRTKSIKNNPKSMEHLESEIALLQKLKHPGITSILEVIQEEEYCYLILEYARGGELFSALVERQKFSEEMTRDMMRQLFNALKHLHNQDITHRDLKPENILLTEPCTERSETITIQISDFGLAKLTDQASFMHTLCGTPNYAAPEVLDHSPGRAYTKAVDLWSCGVILYVCLCGFPPFSPQYAPPQMEDQIRQGKFKFLRPFWDDVSAESKDLIKKLLVVDPKKRLTVEEALQHPFIVGQDAKTPPSKRRKVRPPSKRRKLRRERTPVLEDPSRRRSERIRSKK</sequence>
<evidence type="ECO:0000256" key="1">
    <source>
        <dbReference type="ARBA" id="ARBA00005575"/>
    </source>
</evidence>
<name>A0A507DVH7_9FUNG</name>
<evidence type="ECO:0000256" key="8">
    <source>
        <dbReference type="RuleBase" id="RU000304"/>
    </source>
</evidence>
<dbReference type="PROSITE" id="PS50011">
    <property type="entry name" value="PROTEIN_KINASE_DOM"/>
    <property type="match status" value="1"/>
</dbReference>
<keyword evidence="3" id="KW-0808">Transferase</keyword>
<dbReference type="Gene3D" id="2.60.200.20">
    <property type="match status" value="1"/>
</dbReference>
<dbReference type="SUPFAM" id="SSF49879">
    <property type="entry name" value="SMAD/FHA domain"/>
    <property type="match status" value="1"/>
</dbReference>
<dbReference type="PROSITE" id="PS00107">
    <property type="entry name" value="PROTEIN_KINASE_ATP"/>
    <property type="match status" value="1"/>
</dbReference>
<dbReference type="GO" id="GO:0005524">
    <property type="term" value="F:ATP binding"/>
    <property type="evidence" value="ECO:0007669"/>
    <property type="project" value="UniProtKB-UniRule"/>
</dbReference>
<evidence type="ECO:0000256" key="9">
    <source>
        <dbReference type="SAM" id="MobiDB-lite"/>
    </source>
</evidence>
<feature type="region of interest" description="Disordered" evidence="9">
    <location>
        <begin position="410"/>
        <end position="457"/>
    </location>
</feature>
<feature type="compositionally biased region" description="Basic and acidic residues" evidence="9">
    <location>
        <begin position="437"/>
        <end position="448"/>
    </location>
</feature>
<evidence type="ECO:0000256" key="3">
    <source>
        <dbReference type="ARBA" id="ARBA00022679"/>
    </source>
</evidence>
<dbReference type="InterPro" id="IPR008271">
    <property type="entry name" value="Ser/Thr_kinase_AS"/>
</dbReference>
<keyword evidence="5" id="KW-0418">Kinase</keyword>
<dbReference type="AlphaFoldDB" id="A0A507DVH7"/>
<protein>
    <recommendedName>
        <fullName evidence="14">Serine/threonine-protein kinase Chk2</fullName>
    </recommendedName>
</protein>
<dbReference type="PROSITE" id="PS00108">
    <property type="entry name" value="PROTEIN_KINASE_ST"/>
    <property type="match status" value="1"/>
</dbReference>
<evidence type="ECO:0000256" key="4">
    <source>
        <dbReference type="ARBA" id="ARBA00022741"/>
    </source>
</evidence>
<dbReference type="Gene3D" id="1.10.510.10">
    <property type="entry name" value="Transferase(Phosphotransferase) domain 1"/>
    <property type="match status" value="1"/>
</dbReference>
<dbReference type="GO" id="GO:0004674">
    <property type="term" value="F:protein serine/threonine kinase activity"/>
    <property type="evidence" value="ECO:0007669"/>
    <property type="project" value="UniProtKB-KW"/>
</dbReference>
<feature type="binding site" evidence="7">
    <location>
        <position position="172"/>
    </location>
    <ligand>
        <name>ATP</name>
        <dbReference type="ChEBI" id="CHEBI:30616"/>
    </ligand>
</feature>
<keyword evidence="6 7" id="KW-0067">ATP-binding</keyword>
<evidence type="ECO:0000259" key="10">
    <source>
        <dbReference type="PROSITE" id="PS50006"/>
    </source>
</evidence>
<evidence type="ECO:0000259" key="11">
    <source>
        <dbReference type="PROSITE" id="PS50011"/>
    </source>
</evidence>
<organism evidence="12 13">
    <name type="scientific">Powellomyces hirtus</name>
    <dbReference type="NCBI Taxonomy" id="109895"/>
    <lineage>
        <taxon>Eukaryota</taxon>
        <taxon>Fungi</taxon>
        <taxon>Fungi incertae sedis</taxon>
        <taxon>Chytridiomycota</taxon>
        <taxon>Chytridiomycota incertae sedis</taxon>
        <taxon>Chytridiomycetes</taxon>
        <taxon>Spizellomycetales</taxon>
        <taxon>Powellomycetaceae</taxon>
        <taxon>Powellomyces</taxon>
    </lineage>
</organism>
<accession>A0A507DVH7</accession>
<feature type="domain" description="FHA" evidence="10">
    <location>
        <begin position="42"/>
        <end position="99"/>
    </location>
</feature>
<evidence type="ECO:0000256" key="5">
    <source>
        <dbReference type="ARBA" id="ARBA00022777"/>
    </source>
</evidence>
<reference evidence="12 13" key="1">
    <citation type="journal article" date="2019" name="Sci. Rep.">
        <title>Comparative genomics of chytrid fungi reveal insights into the obligate biotrophic and pathogenic lifestyle of Synchytrium endobioticum.</title>
        <authorList>
            <person name="van de Vossenberg B.T.L.H."/>
            <person name="Warris S."/>
            <person name="Nguyen H.D.T."/>
            <person name="van Gent-Pelzer M.P.E."/>
            <person name="Joly D.L."/>
            <person name="van de Geest H.C."/>
            <person name="Bonants P.J.M."/>
            <person name="Smith D.S."/>
            <person name="Levesque C.A."/>
            <person name="van der Lee T.A.J."/>
        </authorList>
    </citation>
    <scope>NUCLEOTIDE SEQUENCE [LARGE SCALE GENOMIC DNA]</scope>
    <source>
        <strain evidence="12 13">CBS 809.83</strain>
    </source>
</reference>
<dbReference type="CDD" id="cd05117">
    <property type="entry name" value="STKc_CAMK"/>
    <property type="match status" value="1"/>
</dbReference>
<dbReference type="Pfam" id="PF00498">
    <property type="entry name" value="FHA"/>
    <property type="match status" value="1"/>
</dbReference>
<feature type="domain" description="Protein kinase" evidence="11">
    <location>
        <begin position="143"/>
        <end position="410"/>
    </location>
</feature>
<dbReference type="PROSITE" id="PS50006">
    <property type="entry name" value="FHA_DOMAIN"/>
    <property type="match status" value="1"/>
</dbReference>
<evidence type="ECO:0000313" key="13">
    <source>
        <dbReference type="Proteomes" id="UP000318582"/>
    </source>
</evidence>
<dbReference type="SMART" id="SM00240">
    <property type="entry name" value="FHA"/>
    <property type="match status" value="1"/>
</dbReference>
<dbReference type="Pfam" id="PF00069">
    <property type="entry name" value="Pkinase"/>
    <property type="match status" value="1"/>
</dbReference>
<keyword evidence="2 8" id="KW-0723">Serine/threonine-protein kinase</keyword>
<dbReference type="Proteomes" id="UP000318582">
    <property type="component" value="Unassembled WGS sequence"/>
</dbReference>
<proteinExistence type="inferred from homology"/>
<dbReference type="FunFam" id="3.30.200.20:FF:000003">
    <property type="entry name" value="Non-specific serine/threonine protein kinase"/>
    <property type="match status" value="1"/>
</dbReference>
<dbReference type="InterPro" id="IPR008984">
    <property type="entry name" value="SMAD_FHA_dom_sf"/>
</dbReference>
<dbReference type="SMART" id="SM00220">
    <property type="entry name" value="S_TKc"/>
    <property type="match status" value="1"/>
</dbReference>
<dbReference type="PANTHER" id="PTHR24347">
    <property type="entry name" value="SERINE/THREONINE-PROTEIN KINASE"/>
    <property type="match status" value="1"/>
</dbReference>
<dbReference type="InterPro" id="IPR000719">
    <property type="entry name" value="Prot_kinase_dom"/>
</dbReference>
<evidence type="ECO:0000256" key="6">
    <source>
        <dbReference type="ARBA" id="ARBA00022840"/>
    </source>
</evidence>
<keyword evidence="4 7" id="KW-0547">Nucleotide-binding</keyword>
<gene>
    <name evidence="12" type="ORF">PhCBS80983_g05041</name>
</gene>
<comment type="similarity">
    <text evidence="1">Belongs to the protein kinase superfamily. CAMK Ser/Thr protein kinase family. CHEK2 subfamily.</text>
</comment>
<dbReference type="InterPro" id="IPR000253">
    <property type="entry name" value="FHA_dom"/>
</dbReference>
<evidence type="ECO:0000256" key="2">
    <source>
        <dbReference type="ARBA" id="ARBA00022527"/>
    </source>
</evidence>
<keyword evidence="13" id="KW-1185">Reference proteome</keyword>
<evidence type="ECO:0008006" key="14">
    <source>
        <dbReference type="Google" id="ProtNLM"/>
    </source>
</evidence>
<dbReference type="CDD" id="cd00060">
    <property type="entry name" value="FHA"/>
    <property type="match status" value="1"/>
</dbReference>
<feature type="compositionally biased region" description="Basic residues" evidence="9">
    <location>
        <begin position="419"/>
        <end position="436"/>
    </location>
</feature>
<evidence type="ECO:0000313" key="12">
    <source>
        <dbReference type="EMBL" id="TPX55769.1"/>
    </source>
</evidence>
<evidence type="ECO:0000256" key="7">
    <source>
        <dbReference type="PROSITE-ProRule" id="PRU10141"/>
    </source>
</evidence>